<keyword evidence="2" id="KW-1185">Reference proteome</keyword>
<name>U4KXZ3_PYROM</name>
<evidence type="ECO:0000313" key="1">
    <source>
        <dbReference type="EMBL" id="CCX04414.1"/>
    </source>
</evidence>
<evidence type="ECO:0000313" key="2">
    <source>
        <dbReference type="Proteomes" id="UP000018144"/>
    </source>
</evidence>
<sequence>MEINRTPAATLSYDPLLTTEEQIFIRHATMNAEGVTELSLIERLPAEVLDMIASYVILPATPVKTILAFAHTPEHLRASFCLCRQTSLQENVVWVGGVGCYDPGPRRNGDIAVYYDLASQITSRRYGTEVQEAMVILRHISSDSRDYTPHAIKHRQDLRDFITNFEQKLLVPGDWFYRMANMLLLYYKLKEQFQYSIPSGGALRWSLEKMAIVGTDVAERLSDAVRMGISSSCGTGIATGLKESEQRKQVVAELRAMLAVCYGVQFPQGTLVDVGTSFVLCFLAAFIRARVMSNIMTA</sequence>
<dbReference type="AlphaFoldDB" id="U4KXZ3"/>
<dbReference type="EMBL" id="HF935202">
    <property type="protein sequence ID" value="CCX04414.1"/>
    <property type="molecule type" value="Genomic_DNA"/>
</dbReference>
<gene>
    <name evidence="1" type="ORF">PCON_02017</name>
</gene>
<proteinExistence type="predicted"/>
<organism evidence="1 2">
    <name type="scientific">Pyronema omphalodes (strain CBS 100304)</name>
    <name type="common">Pyronema confluens</name>
    <dbReference type="NCBI Taxonomy" id="1076935"/>
    <lineage>
        <taxon>Eukaryota</taxon>
        <taxon>Fungi</taxon>
        <taxon>Dikarya</taxon>
        <taxon>Ascomycota</taxon>
        <taxon>Pezizomycotina</taxon>
        <taxon>Pezizomycetes</taxon>
        <taxon>Pezizales</taxon>
        <taxon>Pyronemataceae</taxon>
        <taxon>Pyronema</taxon>
    </lineage>
</organism>
<protein>
    <submittedName>
        <fullName evidence="1">Uncharacterized protein</fullName>
    </submittedName>
</protein>
<reference evidence="1 2" key="1">
    <citation type="journal article" date="2013" name="PLoS Genet.">
        <title>The genome and development-dependent transcriptomes of Pyronema confluens: a window into fungal evolution.</title>
        <authorList>
            <person name="Traeger S."/>
            <person name="Altegoer F."/>
            <person name="Freitag M."/>
            <person name="Gabaldon T."/>
            <person name="Kempken F."/>
            <person name="Kumar A."/>
            <person name="Marcet-Houben M."/>
            <person name="Poggeler S."/>
            <person name="Stajich J.E."/>
            <person name="Nowrousian M."/>
        </authorList>
    </citation>
    <scope>NUCLEOTIDE SEQUENCE [LARGE SCALE GENOMIC DNA]</scope>
    <source>
        <strain evidence="2">CBS 100304</strain>
        <tissue evidence="1">Vegetative mycelium</tissue>
    </source>
</reference>
<dbReference type="Proteomes" id="UP000018144">
    <property type="component" value="Unassembled WGS sequence"/>
</dbReference>
<accession>U4KXZ3</accession>